<protein>
    <recommendedName>
        <fullName evidence="3">Lipocalin-like domain-containing protein</fullName>
    </recommendedName>
</protein>
<dbReference type="RefSeq" id="WP_254151993.1">
    <property type="nucleotide sequence ID" value="NZ_JAHESD010000004.1"/>
</dbReference>
<evidence type="ECO:0008006" key="3">
    <source>
        <dbReference type="Google" id="ProtNLM"/>
    </source>
</evidence>
<reference evidence="1 2" key="1">
    <citation type="submission" date="2021-05" db="EMBL/GenBank/DDBJ databases">
        <title>A Polyphasic approach of four new species of the genus Ohtaekwangia: Ohtaekwangia histidinii sp. nov., Ohtaekwangia cretensis sp. nov., Ohtaekwangia indiensis sp. nov., Ohtaekwangia reichenbachii sp. nov. from diverse environment.</title>
        <authorList>
            <person name="Octaviana S."/>
        </authorList>
    </citation>
    <scope>NUCLEOTIDE SEQUENCE [LARGE SCALE GENOMIC DNA]</scope>
    <source>
        <strain evidence="1 2">PWU20</strain>
    </source>
</reference>
<dbReference type="EMBL" id="JAHESD010000004">
    <property type="protein sequence ID" value="MBT1702214.1"/>
    <property type="molecule type" value="Genomic_DNA"/>
</dbReference>
<evidence type="ECO:0000313" key="1">
    <source>
        <dbReference type="EMBL" id="MBT1702214.1"/>
    </source>
</evidence>
<proteinExistence type="predicted"/>
<accession>A0ABS5VN82</accession>
<evidence type="ECO:0000313" key="2">
    <source>
        <dbReference type="Proteomes" id="UP000772618"/>
    </source>
</evidence>
<gene>
    <name evidence="1" type="ORF">KK060_02930</name>
</gene>
<sequence>MRKIPSIIAVVLSIISLASTCDDNESHVSQVEPKNVAGRWVLYERGYSPGSGYITEQIPANPAQEITLEQTKRFTSNIQGLSDYKFYEILDDTNLQVKVLALFKAKPEGFVEINNLEHSYNLEVKDGNLRLAYRFCIEGCHMAFKPAKSTN</sequence>
<keyword evidence="2" id="KW-1185">Reference proteome</keyword>
<dbReference type="Proteomes" id="UP000772618">
    <property type="component" value="Unassembled WGS sequence"/>
</dbReference>
<organism evidence="1 2">
    <name type="scientific">Chryseosolibacter indicus</name>
    <dbReference type="NCBI Taxonomy" id="2782351"/>
    <lineage>
        <taxon>Bacteria</taxon>
        <taxon>Pseudomonadati</taxon>
        <taxon>Bacteroidota</taxon>
        <taxon>Cytophagia</taxon>
        <taxon>Cytophagales</taxon>
        <taxon>Chryseotaleaceae</taxon>
        <taxon>Chryseosolibacter</taxon>
    </lineage>
</organism>
<name>A0ABS5VN82_9BACT</name>
<comment type="caution">
    <text evidence="1">The sequence shown here is derived from an EMBL/GenBank/DDBJ whole genome shotgun (WGS) entry which is preliminary data.</text>
</comment>